<proteinExistence type="predicted"/>
<reference evidence="3" key="1">
    <citation type="journal article" date="2020" name="Nature">
        <title>Giant virus diversity and host interactions through global metagenomics.</title>
        <authorList>
            <person name="Schulz F."/>
            <person name="Roux S."/>
            <person name="Paez-Espino D."/>
            <person name="Jungbluth S."/>
            <person name="Walsh D.A."/>
            <person name="Denef V.J."/>
            <person name="McMahon K.D."/>
            <person name="Konstantinidis K.T."/>
            <person name="Eloe-Fadrosh E.A."/>
            <person name="Kyrpides N.C."/>
            <person name="Woyke T."/>
        </authorList>
    </citation>
    <scope>NUCLEOTIDE SEQUENCE</scope>
    <source>
        <strain evidence="3">GVMAG-M-3300005589-24</strain>
    </source>
</reference>
<feature type="region of interest" description="Disordered" evidence="1">
    <location>
        <begin position="265"/>
        <end position="336"/>
    </location>
</feature>
<keyword evidence="2" id="KW-0812">Transmembrane</keyword>
<name>A0A6C0EL08_9ZZZZ</name>
<evidence type="ECO:0000256" key="1">
    <source>
        <dbReference type="SAM" id="MobiDB-lite"/>
    </source>
</evidence>
<feature type="transmembrane region" description="Helical" evidence="2">
    <location>
        <begin position="142"/>
        <end position="159"/>
    </location>
</feature>
<evidence type="ECO:0000313" key="3">
    <source>
        <dbReference type="EMBL" id="QHT29351.1"/>
    </source>
</evidence>
<protein>
    <submittedName>
        <fullName evidence="3">Uncharacterized protein</fullName>
    </submittedName>
</protein>
<keyword evidence="2" id="KW-1133">Transmembrane helix</keyword>
<feature type="compositionally biased region" description="Basic residues" evidence="1">
    <location>
        <begin position="267"/>
        <end position="336"/>
    </location>
</feature>
<accession>A0A6C0EL08</accession>
<sequence>MSYEVEEPDELAVSPSSKVAMNQIARLSHRIEEGMPQLTSREAANAAWSLATLVLNIGETDIRQVTRELGKIRKAVMDADMPENQRTMLVGWVMAISVMHLALREKVKERELKKEMAIIASDVPKIREEASQSRKTMVARSLRNLIATMGAGYGAYKLAMMMPNTLADSIGTVAATVTNPMGYCKGDGAGYGIAGQLVCGGLGKVGGLFSAGASAVKVGSSSTIGLVIVLMSVILFVLLEVISGVGEMNFFGLISYKKSRYGFSFGSKRRKASRRRTSRRRASRRKASRRRVSRRRSSHRRTSRRRVSRKKASRRRTSRRRASRRRTSRRRRKASR</sequence>
<keyword evidence="2" id="KW-0472">Membrane</keyword>
<feature type="transmembrane region" description="Helical" evidence="2">
    <location>
        <begin position="87"/>
        <end position="103"/>
    </location>
</feature>
<dbReference type="EMBL" id="MN738876">
    <property type="protein sequence ID" value="QHT29351.1"/>
    <property type="molecule type" value="Genomic_DNA"/>
</dbReference>
<organism evidence="3">
    <name type="scientific">viral metagenome</name>
    <dbReference type="NCBI Taxonomy" id="1070528"/>
    <lineage>
        <taxon>unclassified sequences</taxon>
        <taxon>metagenomes</taxon>
        <taxon>organismal metagenomes</taxon>
    </lineage>
</organism>
<evidence type="ECO:0000256" key="2">
    <source>
        <dbReference type="SAM" id="Phobius"/>
    </source>
</evidence>
<dbReference type="AlphaFoldDB" id="A0A6C0EL08"/>
<feature type="transmembrane region" description="Helical" evidence="2">
    <location>
        <begin position="224"/>
        <end position="251"/>
    </location>
</feature>